<dbReference type="PANTHER" id="PTHR48050:SF13">
    <property type="entry name" value="STEROL 3-BETA-GLUCOSYLTRANSFERASE UGT80A2"/>
    <property type="match status" value="1"/>
</dbReference>
<dbReference type="AlphaFoldDB" id="A0A846HEQ6"/>
<dbReference type="PANTHER" id="PTHR48050">
    <property type="entry name" value="STEROL 3-BETA-GLUCOSYLTRANSFERASE"/>
    <property type="match status" value="1"/>
</dbReference>
<dbReference type="RefSeq" id="WP_039754478.1">
    <property type="nucleotide sequence ID" value="NZ_JTCM02000069.1"/>
</dbReference>
<proteinExistence type="predicted"/>
<accession>A0A846HEQ6</accession>
<dbReference type="InterPro" id="IPR002213">
    <property type="entry name" value="UDP_glucos_trans"/>
</dbReference>
<dbReference type="Pfam" id="PF00201">
    <property type="entry name" value="UDPGT"/>
    <property type="match status" value="1"/>
</dbReference>
<dbReference type="Proteomes" id="UP000031549">
    <property type="component" value="Unassembled WGS sequence"/>
</dbReference>
<organism evidence="1 2">
    <name type="scientific">Hassallia byssoidea VB512170</name>
    <dbReference type="NCBI Taxonomy" id="1304833"/>
    <lineage>
        <taxon>Bacteria</taxon>
        <taxon>Bacillati</taxon>
        <taxon>Cyanobacteriota</taxon>
        <taxon>Cyanophyceae</taxon>
        <taxon>Nostocales</taxon>
        <taxon>Tolypothrichaceae</taxon>
        <taxon>Hassallia</taxon>
    </lineage>
</organism>
<dbReference type="GO" id="GO:0016758">
    <property type="term" value="F:hexosyltransferase activity"/>
    <property type="evidence" value="ECO:0007669"/>
    <property type="project" value="UniProtKB-ARBA"/>
</dbReference>
<dbReference type="SUPFAM" id="SSF53756">
    <property type="entry name" value="UDP-Glycosyltransferase/glycogen phosphorylase"/>
    <property type="match status" value="1"/>
</dbReference>
<dbReference type="GO" id="GO:0008194">
    <property type="term" value="F:UDP-glycosyltransferase activity"/>
    <property type="evidence" value="ECO:0007669"/>
    <property type="project" value="InterPro"/>
</dbReference>
<dbReference type="Gene3D" id="3.40.50.2000">
    <property type="entry name" value="Glycogen Phosphorylase B"/>
    <property type="match status" value="2"/>
</dbReference>
<name>A0A846HEQ6_9CYAN</name>
<comment type="caution">
    <text evidence="1">The sequence shown here is derived from an EMBL/GenBank/DDBJ whole genome shotgun (WGS) entry which is preliminary data.</text>
</comment>
<keyword evidence="1" id="KW-0808">Transferase</keyword>
<evidence type="ECO:0000313" key="2">
    <source>
        <dbReference type="Proteomes" id="UP000031549"/>
    </source>
</evidence>
<keyword evidence="2" id="KW-1185">Reference proteome</keyword>
<dbReference type="InterPro" id="IPR050426">
    <property type="entry name" value="Glycosyltransferase_28"/>
</dbReference>
<evidence type="ECO:0000313" key="1">
    <source>
        <dbReference type="EMBL" id="NEU75438.1"/>
    </source>
</evidence>
<dbReference type="EMBL" id="JTCM02000069">
    <property type="protein sequence ID" value="NEU75438.1"/>
    <property type="molecule type" value="Genomic_DNA"/>
</dbReference>
<gene>
    <name evidence="1" type="ORF">PI95_023485</name>
</gene>
<dbReference type="FunFam" id="3.40.50.2000:FF:000072">
    <property type="entry name" value="Glycosyl transferase"/>
    <property type="match status" value="1"/>
</dbReference>
<reference evidence="1 2" key="1">
    <citation type="journal article" date="2015" name="Genome Announc.">
        <title>Draft Genome Sequence of Cyanobacterium Hassallia byssoidea Strain VB512170, Isolated from Monuments in India.</title>
        <authorList>
            <person name="Singh D."/>
            <person name="Chandrababunaidu M.M."/>
            <person name="Panda A."/>
            <person name="Sen D."/>
            <person name="Bhattacharyya S."/>
            <person name="Adhikary S.P."/>
            <person name="Tripathy S."/>
        </authorList>
    </citation>
    <scope>NUCLEOTIDE SEQUENCE [LARGE SCALE GENOMIC DNA]</scope>
    <source>
        <strain evidence="1 2">VB512170</strain>
    </source>
</reference>
<protein>
    <submittedName>
        <fullName evidence="1">Glycosyltransferase</fullName>
    </submittedName>
</protein>
<dbReference type="CDD" id="cd03784">
    <property type="entry name" value="GT1_Gtf-like"/>
    <property type="match status" value="1"/>
</dbReference>
<dbReference type="GO" id="GO:0017000">
    <property type="term" value="P:antibiotic biosynthetic process"/>
    <property type="evidence" value="ECO:0007669"/>
    <property type="project" value="UniProtKB-ARBA"/>
</dbReference>
<sequence length="423" mass="46732">MAHIGLICPAMTGHLNTMLPLGRELQIRGHQVTLFGLLDNQRSTLAAGLNFQAIGESEFPAGAMTQLEAEQGKLVGSAALQYCISWLRKLAITFLEETPQALKQAGVDALLVDQVSPEGGTIAEYLNIPFATVCSGLILNRDKSVPPYGTLWSYSPNWWAPMRNRVAHIYYDFLERSIWEAIFKYRRKWNLPFYSSYDDYFSPLVQLSQQPAEFEFPRTTLPKWFHFTGPYHNSSGRKSVSFPYEKLTGQPLIYASLGTVMGHLVEIFKTIAEAVDGLDAQLVISLGGATSSQPLPELSGSPLVVEYAPQLELLQKTALTITHAGMNTTLECLSHGVPMVAIPICNDQPGVATRIAWTGSGEFVPVSQLSVPKLRTAIKRVLTENSYKKNATRLQQAIRQAGGINRAADIIEQMIFTKKPVFA</sequence>